<reference evidence="1 2" key="1">
    <citation type="submission" date="2015-03" db="EMBL/GenBank/DDBJ databases">
        <title>Genomics and transcriptomics of the oil-accumulating basidiomycete yeast T. oleaginosus allow insights into substrate utilization and the diverse evolutionary trajectories of mating systems in fungi.</title>
        <authorList>
            <consortium name="DOE Joint Genome Institute"/>
            <person name="Kourist R."/>
            <person name="Kracht O."/>
            <person name="Bracharz F."/>
            <person name="Lipzen A."/>
            <person name="Nolan M."/>
            <person name="Ohm R."/>
            <person name="Grigoriev I."/>
            <person name="Sun S."/>
            <person name="Heitman J."/>
            <person name="Bruck T."/>
            <person name="Nowrousian M."/>
        </authorList>
    </citation>
    <scope>NUCLEOTIDE SEQUENCE [LARGE SCALE GENOMIC DNA]</scope>
    <source>
        <strain evidence="1 2">IBC0246</strain>
    </source>
</reference>
<name>A0A0J0XBJ8_9TREE</name>
<dbReference type="AlphaFoldDB" id="A0A0J0XBJ8"/>
<proteinExistence type="predicted"/>
<organism evidence="1 2">
    <name type="scientific">Cutaneotrichosporon oleaginosum</name>
    <dbReference type="NCBI Taxonomy" id="879819"/>
    <lineage>
        <taxon>Eukaryota</taxon>
        <taxon>Fungi</taxon>
        <taxon>Dikarya</taxon>
        <taxon>Basidiomycota</taxon>
        <taxon>Agaricomycotina</taxon>
        <taxon>Tremellomycetes</taxon>
        <taxon>Trichosporonales</taxon>
        <taxon>Trichosporonaceae</taxon>
        <taxon>Cutaneotrichosporon</taxon>
    </lineage>
</organism>
<evidence type="ECO:0000313" key="1">
    <source>
        <dbReference type="EMBL" id="KLT38441.1"/>
    </source>
</evidence>
<dbReference type="EMBL" id="KQ087306">
    <property type="protein sequence ID" value="KLT38441.1"/>
    <property type="molecule type" value="Genomic_DNA"/>
</dbReference>
<dbReference type="Proteomes" id="UP000053611">
    <property type="component" value="Unassembled WGS sequence"/>
</dbReference>
<accession>A0A0J0XBJ8</accession>
<gene>
    <name evidence="1" type="ORF">CC85DRAFT_33141</name>
</gene>
<dbReference type="RefSeq" id="XP_018274932.1">
    <property type="nucleotide sequence ID" value="XM_018427051.1"/>
</dbReference>
<evidence type="ECO:0000313" key="2">
    <source>
        <dbReference type="Proteomes" id="UP000053611"/>
    </source>
</evidence>
<dbReference type="GeneID" id="28987654"/>
<sequence length="201" mass="22252">MDQRTDRAKQHGREMLACLGRRVHTARRAMLASMPRSSMIVCMRLSSFFVPLQRRGGGAEAEAEAMHAGCPDIWTLRTVRVSGFAVCRGSGGREKTRSSAQRFRVRVIGVIGRSRASRRRQVTRQEGMSIPGFGLHCASRSAATALRDRCHAPRRAVPSAALHSNERLVVHCAALQLCRRDRARPRWRLLLGSELSLGGAV</sequence>
<keyword evidence="2" id="KW-1185">Reference proteome</keyword>
<protein>
    <submittedName>
        <fullName evidence="1">Uncharacterized protein</fullName>
    </submittedName>
</protein>